<proteinExistence type="inferred from homology"/>
<dbReference type="Gene3D" id="3.40.50.12780">
    <property type="entry name" value="N-terminal domain of ligase-like"/>
    <property type="match status" value="1"/>
</dbReference>
<gene>
    <name evidence="3" type="ORF">MGU_10889</name>
</gene>
<dbReference type="GO" id="GO:0031956">
    <property type="term" value="F:medium-chain fatty acid-CoA ligase activity"/>
    <property type="evidence" value="ECO:0007669"/>
    <property type="project" value="TreeGrafter"/>
</dbReference>
<accession>A0A0B4GH15</accession>
<evidence type="ECO:0000313" key="3">
    <source>
        <dbReference type="EMBL" id="KID81788.1"/>
    </source>
</evidence>
<dbReference type="InterPro" id="IPR020845">
    <property type="entry name" value="AMP-binding_CS"/>
</dbReference>
<dbReference type="InterPro" id="IPR042099">
    <property type="entry name" value="ANL_N_sf"/>
</dbReference>
<comment type="caution">
    <text evidence="3">The sequence shown here is derived from an EMBL/GenBank/DDBJ whole genome shotgun (WGS) entry which is preliminary data.</text>
</comment>
<dbReference type="PANTHER" id="PTHR43201:SF8">
    <property type="entry name" value="ACYL-COA SYNTHETASE FAMILY MEMBER 3"/>
    <property type="match status" value="1"/>
</dbReference>
<dbReference type="HOGENOM" id="CLU_469349_0_0_1"/>
<organism evidence="3 4">
    <name type="scientific">Metarhizium guizhouense (strain ARSEF 977)</name>
    <dbReference type="NCBI Taxonomy" id="1276136"/>
    <lineage>
        <taxon>Eukaryota</taxon>
        <taxon>Fungi</taxon>
        <taxon>Dikarya</taxon>
        <taxon>Ascomycota</taxon>
        <taxon>Pezizomycotina</taxon>
        <taxon>Sordariomycetes</taxon>
        <taxon>Hypocreomycetidae</taxon>
        <taxon>Hypocreales</taxon>
        <taxon>Clavicipitaceae</taxon>
        <taxon>Metarhizium</taxon>
    </lineage>
</organism>
<evidence type="ECO:0000259" key="2">
    <source>
        <dbReference type="Pfam" id="PF00501"/>
    </source>
</evidence>
<feature type="domain" description="AMP-dependent synthetase/ligase" evidence="2">
    <location>
        <begin position="102"/>
        <end position="374"/>
    </location>
</feature>
<dbReference type="PROSITE" id="PS00455">
    <property type="entry name" value="AMP_BINDING"/>
    <property type="match status" value="1"/>
</dbReference>
<evidence type="ECO:0000313" key="4">
    <source>
        <dbReference type="Proteomes" id="UP000031192"/>
    </source>
</evidence>
<protein>
    <submittedName>
        <fullName evidence="3">AMP-dependent synthetase/ligase</fullName>
    </submittedName>
</protein>
<evidence type="ECO:0000256" key="1">
    <source>
        <dbReference type="ARBA" id="ARBA00006432"/>
    </source>
</evidence>
<dbReference type="Pfam" id="PF23562">
    <property type="entry name" value="AMP-binding_C_3"/>
    <property type="match status" value="1"/>
</dbReference>
<sequence>MVRSSTWIWPRIPQRLSAKANGDTQNDEPTVRTLVELADHNAVYNPEHMFCIQQVQTKSGLQFVQITYRLLKAAVYLYSRRILQQFRDLAIPVDNDFQSDRQGPIAILLEGDVDVLIYTLAIQSLHRPVLLLSSRLNPNAMSLLLRQTRAAAIIVSESTVHTAKIALDTLSLQGERGIQVLTSPGLVSALDSINAANPKGALYNRPKDFDDLNPNALIMHSSGTTGLPKAIYHCHRWTLLCGGVEDAESSITQGVLALTASVFHAYGFLISTRSLATGLVVCLPIPSAKKIDGKARLEWLRACQADHFATVPSVLQDLSQLPNNEGLQALANLKYVAYSGCTMKGSLGDACVAAGVRLSPIYGSTEAGVLSAFTYYNSAHHNWRYFKLRQDVSVYAKPSSIDQPDEAIHKLVVNVPGWTAPFELQDDIRASDTNPGHFTVCGRLDDVIVLSHGQNVMPHVIETALTDSSLIKAAVAFGSEQPELGALVIPSSPVRSEQMDTFTDEIFSLVKGISNSTREDIHYKEALVVLPHDAELEATEKGSIKRREMLQRYQKQIEEAYEKIRMAECQRTDGLSYTKLA</sequence>
<keyword evidence="4" id="KW-1185">Reference proteome</keyword>
<dbReference type="SUPFAM" id="SSF56801">
    <property type="entry name" value="Acetyl-CoA synthetase-like"/>
    <property type="match status" value="1"/>
</dbReference>
<dbReference type="InterPro" id="IPR045851">
    <property type="entry name" value="AMP-bd_C_sf"/>
</dbReference>
<comment type="similarity">
    <text evidence="1">Belongs to the ATP-dependent AMP-binding enzyme family.</text>
</comment>
<dbReference type="Gene3D" id="3.30.300.30">
    <property type="match status" value="1"/>
</dbReference>
<dbReference type="PANTHER" id="PTHR43201">
    <property type="entry name" value="ACYL-COA SYNTHETASE"/>
    <property type="match status" value="1"/>
</dbReference>
<dbReference type="AlphaFoldDB" id="A0A0B4GH15"/>
<dbReference type="InterPro" id="IPR000873">
    <property type="entry name" value="AMP-dep_synth/lig_dom"/>
</dbReference>
<dbReference type="GO" id="GO:0006631">
    <property type="term" value="P:fatty acid metabolic process"/>
    <property type="evidence" value="ECO:0007669"/>
    <property type="project" value="TreeGrafter"/>
</dbReference>
<dbReference type="EMBL" id="AZNH01000121">
    <property type="protein sequence ID" value="KID81788.1"/>
    <property type="molecule type" value="Genomic_DNA"/>
</dbReference>
<reference evidence="3 4" key="1">
    <citation type="journal article" date="2014" name="Proc. Natl. Acad. Sci. U.S.A.">
        <title>Trajectory and genomic determinants of fungal-pathogen speciation and host adaptation.</title>
        <authorList>
            <person name="Hu X."/>
            <person name="Xiao G."/>
            <person name="Zheng P."/>
            <person name="Shang Y."/>
            <person name="Su Y."/>
            <person name="Zhang X."/>
            <person name="Liu X."/>
            <person name="Zhan S."/>
            <person name="St Leger R.J."/>
            <person name="Wang C."/>
        </authorList>
    </citation>
    <scope>NUCLEOTIDE SEQUENCE [LARGE SCALE GENOMIC DNA]</scope>
    <source>
        <strain evidence="3 4">ARSEF 977</strain>
    </source>
</reference>
<dbReference type="Pfam" id="PF00501">
    <property type="entry name" value="AMP-binding"/>
    <property type="match status" value="1"/>
</dbReference>
<dbReference type="Proteomes" id="UP000031192">
    <property type="component" value="Unassembled WGS sequence"/>
</dbReference>
<name>A0A0B4GH15_METGA</name>